<dbReference type="OrthoDB" id="9814143at2"/>
<keyword evidence="1" id="KW-0472">Membrane</keyword>
<name>A0A3S3RK22_9FLAO</name>
<keyword evidence="1" id="KW-1133">Transmembrane helix</keyword>
<keyword evidence="1" id="KW-0812">Transmembrane</keyword>
<gene>
    <name evidence="2" type="ORF">EPI11_07505</name>
</gene>
<evidence type="ECO:0008006" key="4">
    <source>
        <dbReference type="Google" id="ProtNLM"/>
    </source>
</evidence>
<evidence type="ECO:0000313" key="3">
    <source>
        <dbReference type="Proteomes" id="UP000287527"/>
    </source>
</evidence>
<comment type="caution">
    <text evidence="2">The sequence shown here is derived from an EMBL/GenBank/DDBJ whole genome shotgun (WGS) entry which is preliminary data.</text>
</comment>
<reference evidence="2 3" key="1">
    <citation type="submission" date="2019-01" db="EMBL/GenBank/DDBJ databases">
        <title>Flavobacterium sp. nov.,isolated from freshwater.</title>
        <authorList>
            <person name="Zhang R."/>
            <person name="Du Z.-J."/>
        </authorList>
    </citation>
    <scope>NUCLEOTIDE SEQUENCE [LARGE SCALE GENOMIC DNA]</scope>
    <source>
        <strain evidence="2 3">1E403</strain>
    </source>
</reference>
<keyword evidence="3" id="KW-1185">Reference proteome</keyword>
<protein>
    <recommendedName>
        <fullName evidence="4">Cytochrome oxidase complex assembly protein 1</fullName>
    </recommendedName>
</protein>
<evidence type="ECO:0000256" key="1">
    <source>
        <dbReference type="SAM" id="Phobius"/>
    </source>
</evidence>
<organism evidence="2 3">
    <name type="scientific">Flavobacterium cerinum</name>
    <dbReference type="NCBI Taxonomy" id="2502784"/>
    <lineage>
        <taxon>Bacteria</taxon>
        <taxon>Pseudomonadati</taxon>
        <taxon>Bacteroidota</taxon>
        <taxon>Flavobacteriia</taxon>
        <taxon>Flavobacteriales</taxon>
        <taxon>Flavobacteriaceae</taxon>
        <taxon>Flavobacterium</taxon>
    </lineage>
</organism>
<evidence type="ECO:0000313" key="2">
    <source>
        <dbReference type="EMBL" id="RWX00859.1"/>
    </source>
</evidence>
<proteinExistence type="predicted"/>
<dbReference type="AlphaFoldDB" id="A0A3S3RK22"/>
<feature type="transmembrane region" description="Helical" evidence="1">
    <location>
        <begin position="28"/>
        <end position="50"/>
    </location>
</feature>
<dbReference type="RefSeq" id="WP_128389341.1">
    <property type="nucleotide sequence ID" value="NZ_SBII01000004.1"/>
</dbReference>
<accession>A0A3S3RK22</accession>
<sequence length="131" mass="14538">MNDQHQRDLDVEYLKVRKEQKLKLRKKIALVLIGAGVVIIGGVLLAMTLMKSSDAYAAAENYLMANPQIQAETGGIKDFGMFPSGNVNIHNGYGISELSINVNGTKKDIEITVHLEKQPEGDWEVIDVERE</sequence>
<dbReference type="Proteomes" id="UP000287527">
    <property type="component" value="Unassembled WGS sequence"/>
</dbReference>
<dbReference type="EMBL" id="SBII01000004">
    <property type="protein sequence ID" value="RWX00859.1"/>
    <property type="molecule type" value="Genomic_DNA"/>
</dbReference>